<dbReference type="Proteomes" id="UP001209540">
    <property type="component" value="Unassembled WGS sequence"/>
</dbReference>
<proteinExistence type="predicted"/>
<keyword evidence="2" id="KW-0175">Coiled coil</keyword>
<evidence type="ECO:0000259" key="3">
    <source>
        <dbReference type="SMART" id="SM00066"/>
    </source>
</evidence>
<gene>
    <name evidence="4" type="ORF">BDA99DRAFT_317350</name>
</gene>
<dbReference type="AlphaFoldDB" id="A0AAD5JKE5"/>
<comment type="caution">
    <text evidence="4">The sequence shown here is derived from an EMBL/GenBank/DDBJ whole genome shotgun (WGS) entry which is preliminary data.</text>
</comment>
<dbReference type="EMBL" id="JAIXMP010000069">
    <property type="protein sequence ID" value="KAI9243624.1"/>
    <property type="molecule type" value="Genomic_DNA"/>
</dbReference>
<dbReference type="PANTHER" id="PTHR46910:SF1">
    <property type="entry name" value="MISCELLANEOUS ZN(II)2CYS6 TRANSCRIPTION FACTOR (EUROFUNG)-RELATED"/>
    <property type="match status" value="1"/>
</dbReference>
<evidence type="ECO:0000313" key="5">
    <source>
        <dbReference type="Proteomes" id="UP001209540"/>
    </source>
</evidence>
<evidence type="ECO:0000256" key="2">
    <source>
        <dbReference type="SAM" id="Coils"/>
    </source>
</evidence>
<sequence>MDLSRMKPVCHACRKRQRGCIWPVNTATTTPTTAIEACLRCTKLNIQCIVSEEHSTHPGNDDDVLPKEFTSKSINYWQHQLAQLENDMQQMELDTHSLLKTKYHDTNKYIENHAMVTMSSGKGVKISNRQQQQFEWNITIKENGLLKLHTRINTIEELLEYSHAFVKYLSPFGKVFRKSWINVESTSQRLILNIYVAVFLMNKAKEEQKIKTSATLFISMIGNLKEPASLSPYLHMHYQSIIDHLIHAYVQHPSSRLLFLHISTFMEYYQNLRDPLTCPITLAICIHMLCTARRIITHSATERREIADFFYEKCKDILYDIFDDPTYKLETILVINLLQYFIMFVLLRFSEAHRWATIAYTLCKELEQGDDNANEQFEQQHQQEQKWSTISFPPEIRRVLLQRHFSYSENTLSLLDIMVEGKIFQSDSARLGMEAMFMEHMKGEDTASYNLVEVHNRLLQLCSSPYMKAITTHVDELYSNTSQGVSMDILVQLDNTIQNWWDELPSRLRLCDSLYAKDAKDLAERNNSIPKAIVFAFVHSILFKIYACVLEMKSSLLDIQDDGDGDDQNIIHSERILLCRRAMSNATEQSYELLLSTIRQIFSLHQDILPFMFEFISRVICTTKTASLLPKKYGISPILREKAVECFETMLDVFPPDNIVPGSKSPINMYLKTYSLGDVGVYQEYPLPGLAVLADVVGAGIFYVKSDLFQSSQEPLYTNLRTFTYSILYGNFCFIE</sequence>
<evidence type="ECO:0000256" key="1">
    <source>
        <dbReference type="ARBA" id="ARBA00023242"/>
    </source>
</evidence>
<dbReference type="SMART" id="SM00066">
    <property type="entry name" value="GAL4"/>
    <property type="match status" value="1"/>
</dbReference>
<feature type="coiled-coil region" evidence="2">
    <location>
        <begin position="74"/>
        <end position="101"/>
    </location>
</feature>
<dbReference type="SUPFAM" id="SSF57701">
    <property type="entry name" value="Zn2/Cys6 DNA-binding domain"/>
    <property type="match status" value="1"/>
</dbReference>
<accession>A0AAD5JKE5</accession>
<reference evidence="4" key="1">
    <citation type="journal article" date="2022" name="IScience">
        <title>Evolution of zygomycete secretomes and the origins of terrestrial fungal ecologies.</title>
        <authorList>
            <person name="Chang Y."/>
            <person name="Wang Y."/>
            <person name="Mondo S."/>
            <person name="Ahrendt S."/>
            <person name="Andreopoulos W."/>
            <person name="Barry K."/>
            <person name="Beard J."/>
            <person name="Benny G.L."/>
            <person name="Blankenship S."/>
            <person name="Bonito G."/>
            <person name="Cuomo C."/>
            <person name="Desiro A."/>
            <person name="Gervers K.A."/>
            <person name="Hundley H."/>
            <person name="Kuo A."/>
            <person name="LaButti K."/>
            <person name="Lang B.F."/>
            <person name="Lipzen A."/>
            <person name="O'Donnell K."/>
            <person name="Pangilinan J."/>
            <person name="Reynolds N."/>
            <person name="Sandor L."/>
            <person name="Smith M.E."/>
            <person name="Tsang A."/>
            <person name="Grigoriev I.V."/>
            <person name="Stajich J.E."/>
            <person name="Spatafora J.W."/>
        </authorList>
    </citation>
    <scope>NUCLEOTIDE SEQUENCE</scope>
    <source>
        <strain evidence="4">RSA 2281</strain>
    </source>
</reference>
<dbReference type="GO" id="GO:0000981">
    <property type="term" value="F:DNA-binding transcription factor activity, RNA polymerase II-specific"/>
    <property type="evidence" value="ECO:0007669"/>
    <property type="project" value="InterPro"/>
</dbReference>
<dbReference type="InterPro" id="IPR036864">
    <property type="entry name" value="Zn2-C6_fun-type_DNA-bd_sf"/>
</dbReference>
<dbReference type="InterPro" id="IPR001138">
    <property type="entry name" value="Zn2Cys6_DnaBD"/>
</dbReference>
<keyword evidence="1" id="KW-0539">Nucleus</keyword>
<reference evidence="4" key="2">
    <citation type="submission" date="2023-02" db="EMBL/GenBank/DDBJ databases">
        <authorList>
            <consortium name="DOE Joint Genome Institute"/>
            <person name="Mondo S.J."/>
            <person name="Chang Y."/>
            <person name="Wang Y."/>
            <person name="Ahrendt S."/>
            <person name="Andreopoulos W."/>
            <person name="Barry K."/>
            <person name="Beard J."/>
            <person name="Benny G.L."/>
            <person name="Blankenship S."/>
            <person name="Bonito G."/>
            <person name="Cuomo C."/>
            <person name="Desiro A."/>
            <person name="Gervers K.A."/>
            <person name="Hundley H."/>
            <person name="Kuo A."/>
            <person name="LaButti K."/>
            <person name="Lang B.F."/>
            <person name="Lipzen A."/>
            <person name="O'Donnell K."/>
            <person name="Pangilinan J."/>
            <person name="Reynolds N."/>
            <person name="Sandor L."/>
            <person name="Smith M.W."/>
            <person name="Tsang A."/>
            <person name="Grigoriev I.V."/>
            <person name="Stajich J.E."/>
            <person name="Spatafora J.W."/>
        </authorList>
    </citation>
    <scope>NUCLEOTIDE SEQUENCE</scope>
    <source>
        <strain evidence="4">RSA 2281</strain>
    </source>
</reference>
<dbReference type="PANTHER" id="PTHR46910">
    <property type="entry name" value="TRANSCRIPTION FACTOR PDR1"/>
    <property type="match status" value="1"/>
</dbReference>
<keyword evidence="5" id="KW-1185">Reference proteome</keyword>
<protein>
    <recommendedName>
        <fullName evidence="3">Zn(2)-C6 fungal-type domain-containing protein</fullName>
    </recommendedName>
</protein>
<feature type="domain" description="Zn(2)-C6 fungal-type" evidence="3">
    <location>
        <begin position="4"/>
        <end position="59"/>
    </location>
</feature>
<dbReference type="GO" id="GO:0008270">
    <property type="term" value="F:zinc ion binding"/>
    <property type="evidence" value="ECO:0007669"/>
    <property type="project" value="InterPro"/>
</dbReference>
<name>A0AAD5JKE5_9FUNG</name>
<dbReference type="CDD" id="cd12148">
    <property type="entry name" value="fungal_TF_MHR"/>
    <property type="match status" value="1"/>
</dbReference>
<organism evidence="4 5">
    <name type="scientific">Phascolomyces articulosus</name>
    <dbReference type="NCBI Taxonomy" id="60185"/>
    <lineage>
        <taxon>Eukaryota</taxon>
        <taxon>Fungi</taxon>
        <taxon>Fungi incertae sedis</taxon>
        <taxon>Mucoromycota</taxon>
        <taxon>Mucoromycotina</taxon>
        <taxon>Mucoromycetes</taxon>
        <taxon>Mucorales</taxon>
        <taxon>Lichtheimiaceae</taxon>
        <taxon>Phascolomyces</taxon>
    </lineage>
</organism>
<evidence type="ECO:0000313" key="4">
    <source>
        <dbReference type="EMBL" id="KAI9243624.1"/>
    </source>
</evidence>
<dbReference type="InterPro" id="IPR050987">
    <property type="entry name" value="AtrR-like"/>
</dbReference>